<dbReference type="CDD" id="cd09917">
    <property type="entry name" value="F-box_SF"/>
    <property type="match status" value="1"/>
</dbReference>
<feature type="region of interest" description="Disordered" evidence="1">
    <location>
        <begin position="98"/>
        <end position="126"/>
    </location>
</feature>
<dbReference type="InterPro" id="IPR036047">
    <property type="entry name" value="F-box-like_dom_sf"/>
</dbReference>
<sequence>MASPIAPLLQLPHEILDEILSLLGSPSDLLAFSLASRACAPLVLPNHIEYRVLRIRTPSNALWAHLAARQDLARNIRELRLCRRGDYSAPDRMPTTLVPLTQGGNLPASANGSNGSSGRREEEAEEKRMRDVCTAVGHMTRLETFVWDYEPDVKAGLRLNHAFEESMLAALLSAARDVRRVALRGRCAAHVREGRGVSRESYPVWEMKGLEELSLYGTGWIAKSNWSHLLRMLQRSPDLEFLEIPFEFHPLAHLRFQRLKRLKLPMVSGSFTHVHTDLPAQAQRGALAAFLEAHPTIEELYWHDLGDFTLPPTALPALRRLKSTIQLWKALEVPSSSGPRPIEALDVWGLPAECIAQSKRLDHARLRMVKLTHSDPFEQVRALAERFSGITWLAVPPRPLNNAYRQRVEEDASEAAGVVDVELEAWLDLLPRFPKLEVFRGSGIWQAVGDSGNGSIYRSGIANGWAGGDGDATKERMHRAILELVRRCPRLRQLDHCQVDQNRSRVKVVRIFREVEVDREGEMEERVWYEVQKPCVRDLFDTMGGTFD</sequence>
<comment type="caution">
    <text evidence="2">The sequence shown here is derived from an EMBL/GenBank/DDBJ whole genome shotgun (WGS) entry which is preliminary data.</text>
</comment>
<dbReference type="Proteomes" id="UP001063166">
    <property type="component" value="Unassembled WGS sequence"/>
</dbReference>
<feature type="compositionally biased region" description="Low complexity" evidence="1">
    <location>
        <begin position="108"/>
        <end position="117"/>
    </location>
</feature>
<protein>
    <recommendedName>
        <fullName evidence="4">F-box domain-containing protein</fullName>
    </recommendedName>
</protein>
<gene>
    <name evidence="2" type="ORF">LshimejAT787_1301300</name>
</gene>
<evidence type="ECO:0000256" key="1">
    <source>
        <dbReference type="SAM" id="MobiDB-lite"/>
    </source>
</evidence>
<keyword evidence="3" id="KW-1185">Reference proteome</keyword>
<dbReference type="AlphaFoldDB" id="A0A9P3PXD6"/>
<reference evidence="2" key="1">
    <citation type="submission" date="2022-07" db="EMBL/GenBank/DDBJ databases">
        <title>The genome of Lyophyllum shimeji provides insight into the initial evolution of ectomycorrhizal fungal genome.</title>
        <authorList>
            <person name="Kobayashi Y."/>
            <person name="Shibata T."/>
            <person name="Hirakawa H."/>
            <person name="Shigenobu S."/>
            <person name="Nishiyama T."/>
            <person name="Yamada A."/>
            <person name="Hasebe M."/>
            <person name="Kawaguchi M."/>
        </authorList>
    </citation>
    <scope>NUCLEOTIDE SEQUENCE</scope>
    <source>
        <strain evidence="2">AT787</strain>
    </source>
</reference>
<organism evidence="2 3">
    <name type="scientific">Lyophyllum shimeji</name>
    <name type="common">Hon-shimeji</name>
    <name type="synonym">Tricholoma shimeji</name>
    <dbReference type="NCBI Taxonomy" id="47721"/>
    <lineage>
        <taxon>Eukaryota</taxon>
        <taxon>Fungi</taxon>
        <taxon>Dikarya</taxon>
        <taxon>Basidiomycota</taxon>
        <taxon>Agaricomycotina</taxon>
        <taxon>Agaricomycetes</taxon>
        <taxon>Agaricomycetidae</taxon>
        <taxon>Agaricales</taxon>
        <taxon>Tricholomatineae</taxon>
        <taxon>Lyophyllaceae</taxon>
        <taxon>Lyophyllum</taxon>
    </lineage>
</organism>
<dbReference type="EMBL" id="BRPK01000013">
    <property type="protein sequence ID" value="GLB43229.1"/>
    <property type="molecule type" value="Genomic_DNA"/>
</dbReference>
<evidence type="ECO:0008006" key="4">
    <source>
        <dbReference type="Google" id="ProtNLM"/>
    </source>
</evidence>
<name>A0A9P3PXD6_LYOSH</name>
<evidence type="ECO:0000313" key="2">
    <source>
        <dbReference type="EMBL" id="GLB43229.1"/>
    </source>
</evidence>
<dbReference type="OrthoDB" id="3249214at2759"/>
<dbReference type="SUPFAM" id="SSF81383">
    <property type="entry name" value="F-box domain"/>
    <property type="match status" value="1"/>
</dbReference>
<proteinExistence type="predicted"/>
<evidence type="ECO:0000313" key="3">
    <source>
        <dbReference type="Proteomes" id="UP001063166"/>
    </source>
</evidence>
<accession>A0A9P3PXD6</accession>